<protein>
    <recommendedName>
        <fullName evidence="2">SpoVT-AbrB domain-containing protein</fullName>
    </recommendedName>
</protein>
<keyword evidence="1" id="KW-0238">DNA-binding</keyword>
<evidence type="ECO:0000313" key="3">
    <source>
        <dbReference type="EMBL" id="KPK63389.1"/>
    </source>
</evidence>
<dbReference type="EMBL" id="LJUJ01000014">
    <property type="protein sequence ID" value="KPK63389.1"/>
    <property type="molecule type" value="Genomic_DNA"/>
</dbReference>
<sequence length="98" mass="11026">MEKLDTNGSEHKTKCCKMESIISIDDRGQMVLPKDIRDSADIQAGNKFAVISWEKDGQLYCISLMRVEQLTDSLKNILLPLLRDFEGKSNNKGGQHEG</sequence>
<dbReference type="Proteomes" id="UP000051373">
    <property type="component" value="Unassembled WGS sequence"/>
</dbReference>
<dbReference type="NCBIfam" id="TIGR01439">
    <property type="entry name" value="lp_hng_hel_AbrB"/>
    <property type="match status" value="1"/>
</dbReference>
<dbReference type="SUPFAM" id="SSF89447">
    <property type="entry name" value="AbrB/MazE/MraZ-like"/>
    <property type="match status" value="1"/>
</dbReference>
<dbReference type="InterPro" id="IPR007159">
    <property type="entry name" value="SpoVT-AbrB_dom"/>
</dbReference>
<dbReference type="AlphaFoldDB" id="A0A0S8FUU4"/>
<organism evidence="3 4">
    <name type="scientific">candidate division WOR_3 bacterium SM23_42</name>
    <dbReference type="NCBI Taxonomy" id="1703779"/>
    <lineage>
        <taxon>Bacteria</taxon>
        <taxon>Bacteria division WOR-3</taxon>
    </lineage>
</organism>
<dbReference type="GO" id="GO:0003677">
    <property type="term" value="F:DNA binding"/>
    <property type="evidence" value="ECO:0007669"/>
    <property type="project" value="UniProtKB-UniRule"/>
</dbReference>
<gene>
    <name evidence="3" type="ORF">AMJ83_07185</name>
</gene>
<accession>A0A0S8FUU4</accession>
<dbReference type="STRING" id="1703779.AMJ83_07185"/>
<name>A0A0S8FUU4_UNCW3</name>
<dbReference type="NCBIfam" id="NF040962">
    <property type="entry name" value="near_HgcAB"/>
    <property type="match status" value="1"/>
</dbReference>
<evidence type="ECO:0000313" key="4">
    <source>
        <dbReference type="Proteomes" id="UP000051373"/>
    </source>
</evidence>
<evidence type="ECO:0000259" key="2">
    <source>
        <dbReference type="PROSITE" id="PS51740"/>
    </source>
</evidence>
<proteinExistence type="predicted"/>
<reference evidence="3 4" key="1">
    <citation type="journal article" date="2015" name="Microbiome">
        <title>Genomic resolution of linkages in carbon, nitrogen, and sulfur cycling among widespread estuary sediment bacteria.</title>
        <authorList>
            <person name="Baker B.J."/>
            <person name="Lazar C.S."/>
            <person name="Teske A.P."/>
            <person name="Dick G.J."/>
        </authorList>
    </citation>
    <scope>NUCLEOTIDE SEQUENCE [LARGE SCALE GENOMIC DNA]</scope>
    <source>
        <strain evidence="3">SM23_42</strain>
    </source>
</reference>
<evidence type="ECO:0000256" key="1">
    <source>
        <dbReference type="PROSITE-ProRule" id="PRU01076"/>
    </source>
</evidence>
<dbReference type="InterPro" id="IPR037914">
    <property type="entry name" value="SpoVT-AbrB_sf"/>
</dbReference>
<feature type="domain" description="SpoVT-AbrB" evidence="2">
    <location>
        <begin position="19"/>
        <end position="66"/>
    </location>
</feature>
<comment type="caution">
    <text evidence="3">The sequence shown here is derived from an EMBL/GenBank/DDBJ whole genome shotgun (WGS) entry which is preliminary data.</text>
</comment>
<dbReference type="Gene3D" id="2.10.260.10">
    <property type="match status" value="1"/>
</dbReference>
<dbReference type="PROSITE" id="PS51740">
    <property type="entry name" value="SPOVT_ABRB"/>
    <property type="match status" value="1"/>
</dbReference>